<dbReference type="EMBL" id="CP034187">
    <property type="protein sequence ID" value="AZI45257.1"/>
    <property type="molecule type" value="Genomic_DNA"/>
</dbReference>
<dbReference type="PANTHER" id="PTHR35372:SF2">
    <property type="entry name" value="SF3 HELICASE DOMAIN-CONTAINING PROTEIN"/>
    <property type="match status" value="1"/>
</dbReference>
<name>A0A3G8YLW5_9DEIO</name>
<evidence type="ECO:0000256" key="1">
    <source>
        <dbReference type="ARBA" id="ARBA00022741"/>
    </source>
</evidence>
<evidence type="ECO:0000256" key="2">
    <source>
        <dbReference type="ARBA" id="ARBA00022801"/>
    </source>
</evidence>
<dbReference type="Gene3D" id="3.30.70.1790">
    <property type="entry name" value="RepB DNA-primase, N-terminal domain"/>
    <property type="match status" value="1"/>
</dbReference>
<proteinExistence type="predicted"/>
<dbReference type="KEGG" id="dph:EHF33_20330"/>
<evidence type="ECO:0000256" key="3">
    <source>
        <dbReference type="ARBA" id="ARBA00022840"/>
    </source>
</evidence>
<accession>A0A3G8YLW5</accession>
<dbReference type="Proteomes" id="UP000276417">
    <property type="component" value="Plasmid unnamed3"/>
</dbReference>
<feature type="domain" description="SF3 helicase" evidence="4">
    <location>
        <begin position="642"/>
        <end position="798"/>
    </location>
</feature>
<dbReference type="SMART" id="SM00885">
    <property type="entry name" value="D5_N"/>
    <property type="match status" value="1"/>
</dbReference>
<keyword evidence="2" id="KW-0378">Hydrolase</keyword>
<dbReference type="InterPro" id="IPR039459">
    <property type="entry name" value="RepB-like_DNA_primase_dom"/>
</dbReference>
<dbReference type="PANTHER" id="PTHR35372">
    <property type="entry name" value="ATP BINDING PROTEIN-RELATED"/>
    <property type="match status" value="1"/>
</dbReference>
<sequence length="988" mass="107583">MKRPPVASGARMAGLQSGLLLRPSFDFCLAKASAIQPDESVRLLAALRLKGEPICLQTFADGPADLYSAKTGTGKTGKAWKSKEFCLIGVPQSSGKMTQMIGRTEQISSCSLEDISQGPFKYPNLARCSVSFTVNVLKPNAQQRNADNVQRVAAVFIDLDGSPLPDDFPLKPTAVVESSPGRFHVYWAVHDLELSGFTAVQKYLASLYGGDAAVCDLARVMRLPGYWHGKREDGFLSQLLELNSDAQYKRADLLGCFDGLADALEAAEVAEAARLQKAADQLARAAVLKAEMASSPAMNRAAAQQKYGQTILLGELSILGSTAQGGRNHQLYKAAAALGECVAAGILEKSSVEAELTSVALAVGLDDDETASTIHSGLTAGMKKPRDLSNIGTRADVRKKKSLSQVSAVTAYMKVSGPALQVADQIPAPEVHTDNGKLDYSDAQVLSLLGLNSWGVVSPHSEQAHAIRLKAIARDDLMYVPGKDGREWHVWTSRHWRDGTGALALAKRYVNKLSASLAPETARLEVLAEVLSAADRQEDAAAMNRAARRHMRAAKATEENKRQRAVFDLSTVHFLAPHDAHELFALRPWVLGFQNGTLDGNEFREHRRDDYMLSLLRVPYAEDWQGGEWEEVLNRMTGGDVELAQSLQDVAGYILSGSSSQRVVFIAYGPARSGKSTFSALLETMLGDQANTIEPKHLSGDGVRGLLGSRLWNRRLGVCHEAGKVPIDSELLKTMSGGDNYTVKHLYKDEFTAQPTHALVLVANDPPRLDGLDPALRERVVALPFEYDLDPQGHRELFSGRKLEEVRREPHSALVREFSVWAAQGMRSVFRSRSIFLAPAVALATAKLWDEMGNEMGGFWETLKTSEISLGIGVRELRGRYVDWCGLNEIKALPSRKWDKACEAIGLDKKSTGAEWIWKWSRAGVAWPFDNLTSLTTSQKVTTGKSETAPGGAQNKGDISHGEFAEKTVKLVNFAGEAPEVGPLKVVF</sequence>
<dbReference type="PROSITE" id="PS51206">
    <property type="entry name" value="SF3_HELICASE_1"/>
    <property type="match status" value="1"/>
</dbReference>
<dbReference type="Pfam" id="PF16793">
    <property type="entry name" value="RepB_primase"/>
    <property type="match status" value="1"/>
</dbReference>
<dbReference type="Pfam" id="PF08706">
    <property type="entry name" value="D5_N"/>
    <property type="match status" value="1"/>
</dbReference>
<dbReference type="InterPro" id="IPR014818">
    <property type="entry name" value="Phage/plasmid_primase_P4_C"/>
</dbReference>
<gene>
    <name evidence="5" type="ORF">EHF33_20330</name>
</gene>
<keyword evidence="1" id="KW-0547">Nucleotide-binding</keyword>
<dbReference type="OrthoDB" id="6008408at2"/>
<evidence type="ECO:0000259" key="4">
    <source>
        <dbReference type="PROSITE" id="PS51206"/>
    </source>
</evidence>
<dbReference type="GO" id="GO:0005524">
    <property type="term" value="F:ATP binding"/>
    <property type="evidence" value="ECO:0007669"/>
    <property type="project" value="UniProtKB-KW"/>
</dbReference>
<dbReference type="InterPro" id="IPR014015">
    <property type="entry name" value="Helicase_SF3_DNA-vir"/>
</dbReference>
<dbReference type="NCBIfam" id="TIGR01613">
    <property type="entry name" value="primase_Cterm"/>
    <property type="match status" value="1"/>
</dbReference>
<keyword evidence="3" id="KW-0067">ATP-binding</keyword>
<dbReference type="InterPro" id="IPR051620">
    <property type="entry name" value="ORF904-like_C"/>
</dbReference>
<evidence type="ECO:0000313" key="5">
    <source>
        <dbReference type="EMBL" id="AZI45257.1"/>
    </source>
</evidence>
<keyword evidence="5" id="KW-0614">Plasmid</keyword>
<dbReference type="GO" id="GO:0016787">
    <property type="term" value="F:hydrolase activity"/>
    <property type="evidence" value="ECO:0007669"/>
    <property type="project" value="UniProtKB-KW"/>
</dbReference>
<geneLocation type="plasmid" evidence="5 6">
    <name>unnamed3</name>
</geneLocation>
<dbReference type="AlphaFoldDB" id="A0A3G8YLW5"/>
<dbReference type="SUPFAM" id="SSF52540">
    <property type="entry name" value="P-loop containing nucleoside triphosphate hydrolases"/>
    <property type="match status" value="1"/>
</dbReference>
<protein>
    <recommendedName>
        <fullName evidence="4">SF3 helicase domain-containing protein</fullName>
    </recommendedName>
</protein>
<organism evidence="5 6">
    <name type="scientific">Deinococcus psychrotolerans</name>
    <dbReference type="NCBI Taxonomy" id="2489213"/>
    <lineage>
        <taxon>Bacteria</taxon>
        <taxon>Thermotogati</taxon>
        <taxon>Deinococcota</taxon>
        <taxon>Deinococci</taxon>
        <taxon>Deinococcales</taxon>
        <taxon>Deinococcaceae</taxon>
        <taxon>Deinococcus</taxon>
    </lineage>
</organism>
<keyword evidence="6" id="KW-1185">Reference proteome</keyword>
<reference evidence="5 6" key="1">
    <citation type="submission" date="2018-11" db="EMBL/GenBank/DDBJ databases">
        <title>Deinococcus shelandsis sp. nov., isolated from South Shetland Islands soil of Antarctica.</title>
        <authorList>
            <person name="Tian J."/>
        </authorList>
    </citation>
    <scope>NUCLEOTIDE SEQUENCE [LARGE SCALE GENOMIC DNA]</scope>
    <source>
        <strain evidence="5 6">S14-83T</strain>
        <plasmid evidence="5 6">unnamed3</plasmid>
    </source>
</reference>
<evidence type="ECO:0000313" key="6">
    <source>
        <dbReference type="Proteomes" id="UP000276417"/>
    </source>
</evidence>
<dbReference type="InterPro" id="IPR027417">
    <property type="entry name" value="P-loop_NTPase"/>
</dbReference>
<dbReference type="Gene3D" id="3.40.50.300">
    <property type="entry name" value="P-loop containing nucleotide triphosphate hydrolases"/>
    <property type="match status" value="1"/>
</dbReference>
<dbReference type="InterPro" id="IPR006500">
    <property type="entry name" value="Helicase_put_C_phage/plasmid"/>
</dbReference>